<evidence type="ECO:0000259" key="3">
    <source>
        <dbReference type="Pfam" id="PF01408"/>
    </source>
</evidence>
<feature type="domain" description="Gfo/Idh/MocA-like oxidoreductase N-terminal" evidence="3">
    <location>
        <begin position="8"/>
        <end position="127"/>
    </location>
</feature>
<dbReference type="InterPro" id="IPR036291">
    <property type="entry name" value="NAD(P)-bd_dom_sf"/>
</dbReference>
<keyword evidence="6" id="KW-1185">Reference proteome</keyword>
<evidence type="ECO:0000256" key="2">
    <source>
        <dbReference type="ARBA" id="ARBA00023002"/>
    </source>
</evidence>
<organism evidence="5 6">
    <name type="scientific">Haloactinomyces albus</name>
    <dbReference type="NCBI Taxonomy" id="1352928"/>
    <lineage>
        <taxon>Bacteria</taxon>
        <taxon>Bacillati</taxon>
        <taxon>Actinomycetota</taxon>
        <taxon>Actinomycetes</taxon>
        <taxon>Actinopolysporales</taxon>
        <taxon>Actinopolysporaceae</taxon>
        <taxon>Haloactinomyces</taxon>
    </lineage>
</organism>
<dbReference type="RefSeq" id="WP_310275411.1">
    <property type="nucleotide sequence ID" value="NZ_JAVDXW010000001.1"/>
</dbReference>
<evidence type="ECO:0000313" key="5">
    <source>
        <dbReference type="EMBL" id="MDR7303235.1"/>
    </source>
</evidence>
<accession>A0AAE4CMD0</accession>
<comment type="similarity">
    <text evidence="1">Belongs to the Gfo/Idh/MocA family.</text>
</comment>
<gene>
    <name evidence="5" type="ORF">JOF55_003416</name>
</gene>
<dbReference type="SUPFAM" id="SSF55347">
    <property type="entry name" value="Glyceraldehyde-3-phosphate dehydrogenase-like, C-terminal domain"/>
    <property type="match status" value="1"/>
</dbReference>
<protein>
    <submittedName>
        <fullName evidence="5">Dehydrogenase</fullName>
    </submittedName>
</protein>
<dbReference type="AlphaFoldDB" id="A0AAE4CMD0"/>
<dbReference type="InterPro" id="IPR004104">
    <property type="entry name" value="Gfo/Idh/MocA-like_OxRdtase_C"/>
</dbReference>
<dbReference type="GO" id="GO:0000166">
    <property type="term" value="F:nucleotide binding"/>
    <property type="evidence" value="ECO:0007669"/>
    <property type="project" value="InterPro"/>
</dbReference>
<feature type="domain" description="Gfo/Idh/MocA-like oxidoreductase C-terminal" evidence="4">
    <location>
        <begin position="144"/>
        <end position="348"/>
    </location>
</feature>
<dbReference type="PANTHER" id="PTHR43708:SF5">
    <property type="entry name" value="CONSERVED EXPRESSED OXIDOREDUCTASE (EUROFUNG)-RELATED"/>
    <property type="match status" value="1"/>
</dbReference>
<dbReference type="Pfam" id="PF01408">
    <property type="entry name" value="GFO_IDH_MocA"/>
    <property type="match status" value="1"/>
</dbReference>
<dbReference type="SUPFAM" id="SSF51735">
    <property type="entry name" value="NAD(P)-binding Rossmann-fold domains"/>
    <property type="match status" value="1"/>
</dbReference>
<reference evidence="5" key="1">
    <citation type="submission" date="2023-07" db="EMBL/GenBank/DDBJ databases">
        <title>Sequencing the genomes of 1000 actinobacteria strains.</title>
        <authorList>
            <person name="Klenk H.-P."/>
        </authorList>
    </citation>
    <scope>NUCLEOTIDE SEQUENCE</scope>
    <source>
        <strain evidence="5">DSM 45977</strain>
    </source>
</reference>
<dbReference type="InterPro" id="IPR000683">
    <property type="entry name" value="Gfo/Idh/MocA-like_OxRdtase_N"/>
</dbReference>
<evidence type="ECO:0000256" key="1">
    <source>
        <dbReference type="ARBA" id="ARBA00010928"/>
    </source>
</evidence>
<dbReference type="GO" id="GO:0016491">
    <property type="term" value="F:oxidoreductase activity"/>
    <property type="evidence" value="ECO:0007669"/>
    <property type="project" value="UniProtKB-KW"/>
</dbReference>
<keyword evidence="2" id="KW-0560">Oxidoreductase</keyword>
<dbReference type="Gene3D" id="3.40.50.720">
    <property type="entry name" value="NAD(P)-binding Rossmann-like Domain"/>
    <property type="match status" value="1"/>
</dbReference>
<dbReference type="PANTHER" id="PTHR43708">
    <property type="entry name" value="CONSERVED EXPRESSED OXIDOREDUCTASE (EUROFUNG)"/>
    <property type="match status" value="1"/>
</dbReference>
<evidence type="ECO:0000259" key="4">
    <source>
        <dbReference type="Pfam" id="PF02894"/>
    </source>
</evidence>
<proteinExistence type="inferred from homology"/>
<dbReference type="EMBL" id="JAVDXW010000001">
    <property type="protein sequence ID" value="MDR7303235.1"/>
    <property type="molecule type" value="Genomic_DNA"/>
</dbReference>
<dbReference type="Gene3D" id="3.30.360.10">
    <property type="entry name" value="Dihydrodipicolinate Reductase, domain 2"/>
    <property type="match status" value="1"/>
</dbReference>
<dbReference type="Proteomes" id="UP001180845">
    <property type="component" value="Unassembled WGS sequence"/>
</dbReference>
<dbReference type="InterPro" id="IPR051317">
    <property type="entry name" value="Gfo/Idh/MocA_oxidoreduct"/>
</dbReference>
<name>A0AAE4CMD0_9ACTN</name>
<comment type="caution">
    <text evidence="5">The sequence shown here is derived from an EMBL/GenBank/DDBJ whole genome shotgun (WGS) entry which is preliminary data.</text>
</comment>
<dbReference type="Pfam" id="PF02894">
    <property type="entry name" value="GFO_IDH_MocA_C"/>
    <property type="match status" value="1"/>
</dbReference>
<sequence length="355" mass="38553">MTSPAHELRVGLIGYGLAGAVFHAPLIAAEPDLRLDAVVTSDPERQHQVRSDHPDAVVHTRIRSLLDRADELDLVVIASPNSTHFELASEALDAGLPVVVDKPFTTTAAQGRALIDKARRNELMMTVFQNRRWDNDMLTLETVLDSGALGTVHRFESRFERWVPTPKSTWRDQGPADEAGGVLYDLGSHLIDQALRLFGPVASVFAESDMHRPGVEVDDDTFLALAHTGGVRTHLWMSKLAAQHGPRFRVLGERAAYTKYGLDPQESALRAGHRPGDNGWGAESAELWGRLGAGEDTHPLPTESGRYEAFYAGVVRALRDGAAPPVDPADSVAGLEIIEAARRSVAAGSIERPAH</sequence>
<evidence type="ECO:0000313" key="6">
    <source>
        <dbReference type="Proteomes" id="UP001180845"/>
    </source>
</evidence>